<dbReference type="EMBL" id="NQVN01000022">
    <property type="protein sequence ID" value="PIO97056.1"/>
    <property type="molecule type" value="Genomic_DNA"/>
</dbReference>
<proteinExistence type="predicted"/>
<name>A0A2G9WQT0_9HYPH</name>
<sequence>MPAAYYRDALAKEVRISFSKNNPNIARGNVFQSGATIAFKKQSKDDGFEGVVAERLLPHIGRPMREVRAAVADLLRENELVAVADDEIMDCSVVAVVNGNRKVIHMIESGQFATKFDLDVRLNEDGHPLPVDAQREMMKVLTDDIIARNEDV</sequence>
<evidence type="ECO:0000313" key="2">
    <source>
        <dbReference type="Proteomes" id="UP000231070"/>
    </source>
</evidence>
<protein>
    <submittedName>
        <fullName evidence="1">Uncharacterized protein</fullName>
    </submittedName>
</protein>
<dbReference type="AlphaFoldDB" id="A0A2G9WQT0"/>
<comment type="caution">
    <text evidence="1">The sequence shown here is derived from an EMBL/GenBank/DDBJ whole genome shotgun (WGS) entry which is preliminary data.</text>
</comment>
<accession>A0A2G9WQT0</accession>
<keyword evidence="2" id="KW-1185">Reference proteome</keyword>
<reference evidence="1 2" key="1">
    <citation type="submission" date="2017-08" db="EMBL/GenBank/DDBJ databases">
        <title>Pleomorphomonas carboxidotrophicus sp. nov., a new mesophilic hydrogenogenic carboxidotroph.</title>
        <authorList>
            <person name="Esquivel-Elizondo S."/>
            <person name="Krajmalnik-Brown R."/>
            <person name="Maldonado J."/>
        </authorList>
    </citation>
    <scope>NUCLEOTIDE SEQUENCE [LARGE SCALE GENOMIC DNA]</scope>
    <source>
        <strain evidence="1 2">SVCO-16</strain>
    </source>
</reference>
<organism evidence="1 2">
    <name type="scientific">Pleomorphomonas carboxyditropha</name>
    <dbReference type="NCBI Taxonomy" id="2023338"/>
    <lineage>
        <taxon>Bacteria</taxon>
        <taxon>Pseudomonadati</taxon>
        <taxon>Pseudomonadota</taxon>
        <taxon>Alphaproteobacteria</taxon>
        <taxon>Hyphomicrobiales</taxon>
        <taxon>Pleomorphomonadaceae</taxon>
        <taxon>Pleomorphomonas</taxon>
    </lineage>
</organism>
<evidence type="ECO:0000313" key="1">
    <source>
        <dbReference type="EMBL" id="PIO97056.1"/>
    </source>
</evidence>
<gene>
    <name evidence="1" type="ORF">CJ014_22415</name>
</gene>
<dbReference type="Proteomes" id="UP000231070">
    <property type="component" value="Unassembled WGS sequence"/>
</dbReference>